<reference evidence="4" key="2">
    <citation type="submission" date="2025-08" db="UniProtKB">
        <authorList>
            <consortium name="Ensembl"/>
        </authorList>
    </citation>
    <scope>IDENTIFICATION</scope>
</reference>
<dbReference type="GO" id="GO:0004866">
    <property type="term" value="F:endopeptidase inhibitor activity"/>
    <property type="evidence" value="ECO:0007669"/>
    <property type="project" value="TreeGrafter"/>
</dbReference>
<sequence>MRALLSALLLSSLLQLCGAAALSCSRFHNLTASDLAVQHINQHHRHGYKFSLDDVSEAQLERVAGGVASSCSAPEGDDVSRGRPQRAPGVRSRMMGERAVVANCSVLITVKDDNATVSRYDCQTRQEMTNREMMRMCPDCPTLLPLDDPKGLEAVQEAIFLFAVNSSLQRTQMARVLVRRSPRVPHIYHTVLLVLLTLTGPLPTLTGPLLMLRDPLPTLTGPLLMLRDPLPTLTGPPTDAQRPPPHAHGPPTDAQRPPPHAHGPPTDAQRPPPHAHGPPTDAQRPPPHAHGPPTDAQRPPPRFPRPSHCPGPLAAADPAVHPICPWPRPARPQPRGD</sequence>
<evidence type="ECO:0008006" key="6">
    <source>
        <dbReference type="Google" id="ProtNLM"/>
    </source>
</evidence>
<accession>H3C5X1</accession>
<evidence type="ECO:0000256" key="2">
    <source>
        <dbReference type="SAM" id="MobiDB-lite"/>
    </source>
</evidence>
<feature type="region of interest" description="Disordered" evidence="2">
    <location>
        <begin position="227"/>
        <end position="337"/>
    </location>
</feature>
<name>H3C5X1_TETNG</name>
<dbReference type="InParanoid" id="H3C5X1"/>
<dbReference type="PANTHER" id="PTHR13814">
    <property type="entry name" value="FETUIN"/>
    <property type="match status" value="1"/>
</dbReference>
<reference evidence="5" key="1">
    <citation type="journal article" date="2004" name="Nature">
        <title>Genome duplication in the teleost fish Tetraodon nigroviridis reveals the early vertebrate proto-karyotype.</title>
        <authorList>
            <person name="Jaillon O."/>
            <person name="Aury J.-M."/>
            <person name="Brunet F."/>
            <person name="Petit J.-L."/>
            <person name="Stange-Thomann N."/>
            <person name="Mauceli E."/>
            <person name="Bouneau L."/>
            <person name="Fischer C."/>
            <person name="Ozouf-Costaz C."/>
            <person name="Bernot A."/>
            <person name="Nicaud S."/>
            <person name="Jaffe D."/>
            <person name="Fisher S."/>
            <person name="Lutfalla G."/>
            <person name="Dossat C."/>
            <person name="Segurens B."/>
            <person name="Dasilva C."/>
            <person name="Salanoubat M."/>
            <person name="Levy M."/>
            <person name="Boudet N."/>
            <person name="Castellano S."/>
            <person name="Anthouard V."/>
            <person name="Jubin C."/>
            <person name="Castelli V."/>
            <person name="Katinka M."/>
            <person name="Vacherie B."/>
            <person name="Biemont C."/>
            <person name="Skalli Z."/>
            <person name="Cattolico L."/>
            <person name="Poulain J."/>
            <person name="De Berardinis V."/>
            <person name="Cruaud C."/>
            <person name="Duprat S."/>
            <person name="Brottier P."/>
            <person name="Coutanceau J.-P."/>
            <person name="Gouzy J."/>
            <person name="Parra G."/>
            <person name="Lardier G."/>
            <person name="Chapple C."/>
            <person name="McKernan K.J."/>
            <person name="McEwan P."/>
            <person name="Bosak S."/>
            <person name="Kellis M."/>
            <person name="Volff J.-N."/>
            <person name="Guigo R."/>
            <person name="Zody M.C."/>
            <person name="Mesirov J."/>
            <person name="Lindblad-Toh K."/>
            <person name="Birren B."/>
            <person name="Nusbaum C."/>
            <person name="Kahn D."/>
            <person name="Robinson-Rechavi M."/>
            <person name="Laudet V."/>
            <person name="Schachter V."/>
            <person name="Quetier F."/>
            <person name="Saurin W."/>
            <person name="Scarpelli C."/>
            <person name="Wincker P."/>
            <person name="Lander E.S."/>
            <person name="Weissenbach J."/>
            <person name="Roest Crollius H."/>
        </authorList>
    </citation>
    <scope>NUCLEOTIDE SEQUENCE [LARGE SCALE GENOMIC DNA]</scope>
</reference>
<dbReference type="Proteomes" id="UP000007303">
    <property type="component" value="Unassembled WGS sequence"/>
</dbReference>
<dbReference type="STRING" id="99883.ENSTNIP00000003641"/>
<dbReference type="InterPro" id="IPR050735">
    <property type="entry name" value="Kininogen_Fetuin_HRG"/>
</dbReference>
<feature type="signal peptide" evidence="3">
    <location>
        <begin position="1"/>
        <end position="19"/>
    </location>
</feature>
<proteinExistence type="predicted"/>
<dbReference type="PANTHER" id="PTHR13814:SF16">
    <property type="entry name" value="CYSTATIN"/>
    <property type="match status" value="1"/>
</dbReference>
<feature type="chain" id="PRO_5003581991" description="Cystatin domain-containing protein" evidence="3">
    <location>
        <begin position="20"/>
        <end position="337"/>
    </location>
</feature>
<dbReference type="PROSITE" id="PS51257">
    <property type="entry name" value="PROKAR_LIPOPROTEIN"/>
    <property type="match status" value="1"/>
</dbReference>
<dbReference type="GO" id="GO:0005576">
    <property type="term" value="C:extracellular region"/>
    <property type="evidence" value="ECO:0007669"/>
    <property type="project" value="TreeGrafter"/>
</dbReference>
<keyword evidence="1" id="KW-1015">Disulfide bond</keyword>
<dbReference type="AlphaFoldDB" id="H3C5X1"/>
<keyword evidence="5" id="KW-1185">Reference proteome</keyword>
<protein>
    <recommendedName>
        <fullName evidence="6">Cystatin domain-containing protein</fullName>
    </recommendedName>
</protein>
<dbReference type="Ensembl" id="ENSTNIT00000002610.1">
    <property type="protein sequence ID" value="ENSTNIP00000003641.1"/>
    <property type="gene ID" value="ENSTNIG00000003983.1"/>
</dbReference>
<evidence type="ECO:0000256" key="3">
    <source>
        <dbReference type="SAM" id="SignalP"/>
    </source>
</evidence>
<dbReference type="HOGENOM" id="CLU_823776_0_0_1"/>
<feature type="compositionally biased region" description="Low complexity" evidence="2">
    <location>
        <begin position="227"/>
        <end position="238"/>
    </location>
</feature>
<feature type="region of interest" description="Disordered" evidence="2">
    <location>
        <begin position="68"/>
        <end position="92"/>
    </location>
</feature>
<organism evidence="4 5">
    <name type="scientific">Tetraodon nigroviridis</name>
    <name type="common">Spotted green pufferfish</name>
    <name type="synonym">Chelonodon nigroviridis</name>
    <dbReference type="NCBI Taxonomy" id="99883"/>
    <lineage>
        <taxon>Eukaryota</taxon>
        <taxon>Metazoa</taxon>
        <taxon>Chordata</taxon>
        <taxon>Craniata</taxon>
        <taxon>Vertebrata</taxon>
        <taxon>Euteleostomi</taxon>
        <taxon>Actinopterygii</taxon>
        <taxon>Neopterygii</taxon>
        <taxon>Teleostei</taxon>
        <taxon>Neoteleostei</taxon>
        <taxon>Acanthomorphata</taxon>
        <taxon>Eupercaria</taxon>
        <taxon>Tetraodontiformes</taxon>
        <taxon>Tetradontoidea</taxon>
        <taxon>Tetraodontidae</taxon>
        <taxon>Tetraodon</taxon>
    </lineage>
</organism>
<feature type="compositionally biased region" description="Pro residues" evidence="2">
    <location>
        <begin position="324"/>
        <end position="337"/>
    </location>
</feature>
<reference evidence="4" key="3">
    <citation type="submission" date="2025-09" db="UniProtKB">
        <authorList>
            <consortium name="Ensembl"/>
        </authorList>
    </citation>
    <scope>IDENTIFICATION</scope>
</reference>
<evidence type="ECO:0000256" key="1">
    <source>
        <dbReference type="ARBA" id="ARBA00023157"/>
    </source>
</evidence>
<feature type="compositionally biased region" description="Pro residues" evidence="2">
    <location>
        <begin position="298"/>
        <end position="309"/>
    </location>
</feature>
<evidence type="ECO:0000313" key="5">
    <source>
        <dbReference type="Proteomes" id="UP000007303"/>
    </source>
</evidence>
<keyword evidence="3" id="KW-0732">Signal</keyword>
<dbReference type="GeneTree" id="ENSGT00950000182930"/>
<evidence type="ECO:0000313" key="4">
    <source>
        <dbReference type="Ensembl" id="ENSTNIP00000003641.1"/>
    </source>
</evidence>